<dbReference type="PANTHER" id="PTHR47481:SF22">
    <property type="entry name" value="RETROTRANSPOSON GAG DOMAIN-CONTAINING PROTEIN"/>
    <property type="match status" value="1"/>
</dbReference>
<evidence type="ECO:0000259" key="2">
    <source>
        <dbReference type="Pfam" id="PF22936"/>
    </source>
</evidence>
<feature type="region of interest" description="Disordered" evidence="1">
    <location>
        <begin position="555"/>
        <end position="574"/>
    </location>
</feature>
<dbReference type="InterPro" id="IPR054722">
    <property type="entry name" value="PolX-like_BBD"/>
</dbReference>
<dbReference type="PANTHER" id="PTHR47481">
    <property type="match status" value="1"/>
</dbReference>
<feature type="domain" description="Retrovirus-related Pol polyprotein from transposon TNT 1-94-like beta-barrel" evidence="2">
    <location>
        <begin position="263"/>
        <end position="341"/>
    </location>
</feature>
<protein>
    <recommendedName>
        <fullName evidence="2">Retrovirus-related Pol polyprotein from transposon TNT 1-94-like beta-barrel domain-containing protein</fullName>
    </recommendedName>
</protein>
<dbReference type="AlphaFoldDB" id="A0AAN8UQ84"/>
<name>A0AAN8UQ84_9MAGN</name>
<evidence type="ECO:0000313" key="4">
    <source>
        <dbReference type="Proteomes" id="UP001370490"/>
    </source>
</evidence>
<sequence>MANQLVPASTTSTPTLSSFSTHTFSIKLNGKNYLAWRAQFIPLLHYQNLYGFIDGTSTAPPKTIASTTTLITQMPNPEYDLWFKKDQLLLSWILSSLTEDIFSYIINLSSSFAVWEALARAFGSVSQNRQLQLNIELQEFKRNNLSISTYLQRAKALDDELSTAAMQEPPLAHVAMCNSAAPLLLTPLRQAAAAYSNSSFQHSHRAPCQICGWRNHTADRCRRRYSRQTSSQPSFVQQANYFYVGPQQSAPHGYGGHVSQPVWIPDTGTTNHITPDLSTLQISDEYRGNDTLHVGNGQGLQIANTGMTSIPSAGGKLALKFVLHVPKIVKNLLSVQKFTSDNNCFFEFYPTYFLVKDRYTKKVLLHDLNENGLYRLHPSVKFAYLNTTPTLQQWHERLGHQNMRIISNIVKWWHALIFEAANAALIHSSTSSCYLLVNYLAVAGSYRRDTGARKNLIFHFLLLRLSKCGIKVPEIIEPKYGTEQSCQHFDDILTDHIAAVGIKPIRESAIPGEETMIESFLHVTNASKEKSEDVAGSTPQNLGFQCLQTLAKSEEHSSRSKLSRKQHSRSFSSTTTPFLLKAKVFQQATPKTAYKAFLGSQQ</sequence>
<feature type="compositionally biased region" description="Basic residues" evidence="1">
    <location>
        <begin position="559"/>
        <end position="568"/>
    </location>
</feature>
<gene>
    <name evidence="3" type="ORF">RJ641_018797</name>
</gene>
<dbReference type="EMBL" id="JBAMMX010000024">
    <property type="protein sequence ID" value="KAK6915936.1"/>
    <property type="molecule type" value="Genomic_DNA"/>
</dbReference>
<dbReference type="Pfam" id="PF14223">
    <property type="entry name" value="Retrotran_gag_2"/>
    <property type="match status" value="1"/>
</dbReference>
<keyword evidence="4" id="KW-1185">Reference proteome</keyword>
<evidence type="ECO:0000256" key="1">
    <source>
        <dbReference type="SAM" id="MobiDB-lite"/>
    </source>
</evidence>
<evidence type="ECO:0000313" key="3">
    <source>
        <dbReference type="EMBL" id="KAK6915936.1"/>
    </source>
</evidence>
<comment type="caution">
    <text evidence="3">The sequence shown here is derived from an EMBL/GenBank/DDBJ whole genome shotgun (WGS) entry which is preliminary data.</text>
</comment>
<dbReference type="Proteomes" id="UP001370490">
    <property type="component" value="Unassembled WGS sequence"/>
</dbReference>
<accession>A0AAN8UQ84</accession>
<dbReference type="Pfam" id="PF22936">
    <property type="entry name" value="Pol_BBD"/>
    <property type="match status" value="1"/>
</dbReference>
<reference evidence="3 4" key="1">
    <citation type="submission" date="2023-12" db="EMBL/GenBank/DDBJ databases">
        <title>A high-quality genome assembly for Dillenia turbinata (Dilleniales).</title>
        <authorList>
            <person name="Chanderbali A."/>
        </authorList>
    </citation>
    <scope>NUCLEOTIDE SEQUENCE [LARGE SCALE GENOMIC DNA]</scope>
    <source>
        <strain evidence="3">LSX21</strain>
        <tissue evidence="3">Leaf</tissue>
    </source>
</reference>
<proteinExistence type="predicted"/>
<organism evidence="3 4">
    <name type="scientific">Dillenia turbinata</name>
    <dbReference type="NCBI Taxonomy" id="194707"/>
    <lineage>
        <taxon>Eukaryota</taxon>
        <taxon>Viridiplantae</taxon>
        <taxon>Streptophyta</taxon>
        <taxon>Embryophyta</taxon>
        <taxon>Tracheophyta</taxon>
        <taxon>Spermatophyta</taxon>
        <taxon>Magnoliopsida</taxon>
        <taxon>eudicotyledons</taxon>
        <taxon>Gunneridae</taxon>
        <taxon>Pentapetalae</taxon>
        <taxon>Dilleniales</taxon>
        <taxon>Dilleniaceae</taxon>
        <taxon>Dillenia</taxon>
    </lineage>
</organism>